<gene>
    <name evidence="1" type="ORF">EVAR_48407_1</name>
</gene>
<accession>A0A4C1XP50</accession>
<organism evidence="1 2">
    <name type="scientific">Eumeta variegata</name>
    <name type="common">Bagworm moth</name>
    <name type="synonym">Eumeta japonica</name>
    <dbReference type="NCBI Taxonomy" id="151549"/>
    <lineage>
        <taxon>Eukaryota</taxon>
        <taxon>Metazoa</taxon>
        <taxon>Ecdysozoa</taxon>
        <taxon>Arthropoda</taxon>
        <taxon>Hexapoda</taxon>
        <taxon>Insecta</taxon>
        <taxon>Pterygota</taxon>
        <taxon>Neoptera</taxon>
        <taxon>Endopterygota</taxon>
        <taxon>Lepidoptera</taxon>
        <taxon>Glossata</taxon>
        <taxon>Ditrysia</taxon>
        <taxon>Tineoidea</taxon>
        <taxon>Psychidae</taxon>
        <taxon>Oiketicinae</taxon>
        <taxon>Eumeta</taxon>
    </lineage>
</organism>
<protein>
    <submittedName>
        <fullName evidence="1">Uncharacterized protein</fullName>
    </submittedName>
</protein>
<dbReference type="EMBL" id="BGZK01000937">
    <property type="protein sequence ID" value="GBP65706.1"/>
    <property type="molecule type" value="Genomic_DNA"/>
</dbReference>
<dbReference type="Proteomes" id="UP000299102">
    <property type="component" value="Unassembled WGS sequence"/>
</dbReference>
<evidence type="ECO:0000313" key="2">
    <source>
        <dbReference type="Proteomes" id="UP000299102"/>
    </source>
</evidence>
<evidence type="ECO:0000313" key="1">
    <source>
        <dbReference type="EMBL" id="GBP65706.1"/>
    </source>
</evidence>
<proteinExistence type="predicted"/>
<sequence>MSNVMTARVGGRVHNMADNFPETATPRATRRPPCILNGSASAPTAVRRSAFVCSGVTAPNTYSLTMKAGSYVILKNCDISKAMRRARRARPRRRRAAVVPSTTHVCTALLNSRRFSIIPLRRHPAGPRTK</sequence>
<reference evidence="1 2" key="1">
    <citation type="journal article" date="2019" name="Commun. Biol.">
        <title>The bagworm genome reveals a unique fibroin gene that provides high tensile strength.</title>
        <authorList>
            <person name="Kono N."/>
            <person name="Nakamura H."/>
            <person name="Ohtoshi R."/>
            <person name="Tomita M."/>
            <person name="Numata K."/>
            <person name="Arakawa K."/>
        </authorList>
    </citation>
    <scope>NUCLEOTIDE SEQUENCE [LARGE SCALE GENOMIC DNA]</scope>
</reference>
<dbReference type="AlphaFoldDB" id="A0A4C1XP50"/>
<keyword evidence="2" id="KW-1185">Reference proteome</keyword>
<comment type="caution">
    <text evidence="1">The sequence shown here is derived from an EMBL/GenBank/DDBJ whole genome shotgun (WGS) entry which is preliminary data.</text>
</comment>
<name>A0A4C1XP50_EUMVA</name>